<dbReference type="RefSeq" id="WP_183265074.1">
    <property type="nucleotide sequence ID" value="NZ_JACHFJ010000001.1"/>
</dbReference>
<evidence type="ECO:0000256" key="3">
    <source>
        <dbReference type="ARBA" id="ARBA00022729"/>
    </source>
</evidence>
<dbReference type="PANTHER" id="PTHR34820:SF4">
    <property type="entry name" value="INNER MEMBRANE PROTEIN YEBZ"/>
    <property type="match status" value="1"/>
</dbReference>
<feature type="chain" id="PRO_5032572661" description="CopC domain-containing protein" evidence="5">
    <location>
        <begin position="19"/>
        <end position="116"/>
    </location>
</feature>
<dbReference type="AlphaFoldDB" id="A0A840VIG4"/>
<dbReference type="InterPro" id="IPR032694">
    <property type="entry name" value="CopC/D"/>
</dbReference>
<dbReference type="GO" id="GO:0046688">
    <property type="term" value="P:response to copper ion"/>
    <property type="evidence" value="ECO:0007669"/>
    <property type="project" value="InterPro"/>
</dbReference>
<evidence type="ECO:0000256" key="2">
    <source>
        <dbReference type="ARBA" id="ARBA00022723"/>
    </source>
</evidence>
<evidence type="ECO:0000259" key="6">
    <source>
        <dbReference type="Pfam" id="PF04234"/>
    </source>
</evidence>
<dbReference type="Proteomes" id="UP000553706">
    <property type="component" value="Unassembled WGS sequence"/>
</dbReference>
<dbReference type="GO" id="GO:0030313">
    <property type="term" value="C:cell envelope"/>
    <property type="evidence" value="ECO:0007669"/>
    <property type="project" value="UniProtKB-SubCell"/>
</dbReference>
<dbReference type="InterPro" id="IPR007348">
    <property type="entry name" value="CopC_dom"/>
</dbReference>
<dbReference type="SUPFAM" id="SSF81296">
    <property type="entry name" value="E set domains"/>
    <property type="match status" value="1"/>
</dbReference>
<proteinExistence type="predicted"/>
<evidence type="ECO:0000256" key="5">
    <source>
        <dbReference type="SAM" id="SignalP"/>
    </source>
</evidence>
<dbReference type="PANTHER" id="PTHR34820">
    <property type="entry name" value="INNER MEMBRANE PROTEIN YEBZ"/>
    <property type="match status" value="1"/>
</dbReference>
<feature type="domain" description="CopC" evidence="6">
    <location>
        <begin position="19"/>
        <end position="114"/>
    </location>
</feature>
<dbReference type="InterPro" id="IPR014755">
    <property type="entry name" value="Cu-Rt/internalin_Ig-like"/>
</dbReference>
<dbReference type="InterPro" id="IPR014756">
    <property type="entry name" value="Ig_E-set"/>
</dbReference>
<accession>A0A840VIG4</accession>
<evidence type="ECO:0000313" key="8">
    <source>
        <dbReference type="Proteomes" id="UP000553706"/>
    </source>
</evidence>
<protein>
    <recommendedName>
        <fullName evidence="6">CopC domain-containing protein</fullName>
    </recommendedName>
</protein>
<feature type="signal peptide" evidence="5">
    <location>
        <begin position="1"/>
        <end position="18"/>
    </location>
</feature>
<evidence type="ECO:0000313" key="7">
    <source>
        <dbReference type="EMBL" id="MBB5372079.1"/>
    </source>
</evidence>
<sequence length="116" mass="12198">MKRLLPLLAVFAPAPAFAHAFLKSAEPSVGAVVATPPAQLLLTYTEGLEVPFCTVTVAGPDGAQVQTAKPQPVPGHENELAVPMHITAPGKYVVTWHALSQDTHKTQGSFSFTVSP</sequence>
<organism evidence="7 8">
    <name type="scientific">Acidocella aromatica</name>
    <dbReference type="NCBI Taxonomy" id="1303579"/>
    <lineage>
        <taxon>Bacteria</taxon>
        <taxon>Pseudomonadati</taxon>
        <taxon>Pseudomonadota</taxon>
        <taxon>Alphaproteobacteria</taxon>
        <taxon>Acetobacterales</taxon>
        <taxon>Acidocellaceae</taxon>
        <taxon>Acidocella</taxon>
    </lineage>
</organism>
<dbReference type="EMBL" id="JACHFJ010000001">
    <property type="protein sequence ID" value="MBB5372079.1"/>
    <property type="molecule type" value="Genomic_DNA"/>
</dbReference>
<dbReference type="GO" id="GO:0005886">
    <property type="term" value="C:plasma membrane"/>
    <property type="evidence" value="ECO:0007669"/>
    <property type="project" value="TreeGrafter"/>
</dbReference>
<keyword evidence="8" id="KW-1185">Reference proteome</keyword>
<name>A0A840VIG4_9PROT</name>
<comment type="subcellular location">
    <subcellularLocation>
        <location evidence="1">Cell envelope</location>
    </subcellularLocation>
</comment>
<dbReference type="Gene3D" id="2.60.40.1220">
    <property type="match status" value="1"/>
</dbReference>
<dbReference type="Pfam" id="PF04234">
    <property type="entry name" value="CopC"/>
    <property type="match status" value="1"/>
</dbReference>
<keyword evidence="2" id="KW-0479">Metal-binding</keyword>
<evidence type="ECO:0000256" key="4">
    <source>
        <dbReference type="ARBA" id="ARBA00023008"/>
    </source>
</evidence>
<dbReference type="GO" id="GO:0005507">
    <property type="term" value="F:copper ion binding"/>
    <property type="evidence" value="ECO:0007669"/>
    <property type="project" value="InterPro"/>
</dbReference>
<keyword evidence="3 5" id="KW-0732">Signal</keyword>
<keyword evidence="4" id="KW-0186">Copper</keyword>
<reference evidence="7 8" key="1">
    <citation type="submission" date="2020-08" db="EMBL/GenBank/DDBJ databases">
        <title>Genomic Encyclopedia of Type Strains, Phase IV (KMG-IV): sequencing the most valuable type-strain genomes for metagenomic binning, comparative biology and taxonomic classification.</title>
        <authorList>
            <person name="Goeker M."/>
        </authorList>
    </citation>
    <scope>NUCLEOTIDE SEQUENCE [LARGE SCALE GENOMIC DNA]</scope>
    <source>
        <strain evidence="7 8">DSM 27026</strain>
    </source>
</reference>
<gene>
    <name evidence="7" type="ORF">HNP71_000303</name>
</gene>
<dbReference type="GO" id="GO:0006825">
    <property type="term" value="P:copper ion transport"/>
    <property type="evidence" value="ECO:0007669"/>
    <property type="project" value="InterPro"/>
</dbReference>
<comment type="caution">
    <text evidence="7">The sequence shown here is derived from an EMBL/GenBank/DDBJ whole genome shotgun (WGS) entry which is preliminary data.</text>
</comment>
<evidence type="ECO:0000256" key="1">
    <source>
        <dbReference type="ARBA" id="ARBA00004196"/>
    </source>
</evidence>
<dbReference type="GO" id="GO:0042597">
    <property type="term" value="C:periplasmic space"/>
    <property type="evidence" value="ECO:0007669"/>
    <property type="project" value="InterPro"/>
</dbReference>